<dbReference type="PATRIC" id="fig|706587.4.peg.5858"/>
<dbReference type="EMBL" id="CP003360">
    <property type="protein sequence ID" value="AFM27782.1"/>
    <property type="molecule type" value="Genomic_DNA"/>
</dbReference>
<dbReference type="PANTHER" id="PTHR39206:SF1">
    <property type="entry name" value="SLL8004 PROTEIN"/>
    <property type="match status" value="1"/>
</dbReference>
<organism evidence="4 5">
    <name type="scientific">Desulfomonile tiedjei (strain ATCC 49306 / DSM 6799 / DCB-1)</name>
    <dbReference type="NCBI Taxonomy" id="706587"/>
    <lineage>
        <taxon>Bacteria</taxon>
        <taxon>Pseudomonadati</taxon>
        <taxon>Thermodesulfobacteriota</taxon>
        <taxon>Desulfomonilia</taxon>
        <taxon>Desulfomonilales</taxon>
        <taxon>Desulfomonilaceae</taxon>
        <taxon>Desulfomonile</taxon>
    </lineage>
</organism>
<dbReference type="KEGG" id="dti:Desti_5180"/>
<evidence type="ECO:0000313" key="5">
    <source>
        <dbReference type="Proteomes" id="UP000006055"/>
    </source>
</evidence>
<dbReference type="Proteomes" id="UP000006055">
    <property type="component" value="Chromosome"/>
</dbReference>
<dbReference type="STRING" id="706587.Desti_5180"/>
<dbReference type="AlphaFoldDB" id="I4CDZ1"/>
<dbReference type="eggNOG" id="COG4185">
    <property type="taxonomic scope" value="Bacteria"/>
</dbReference>
<evidence type="ECO:0000259" key="3">
    <source>
        <dbReference type="Pfam" id="PF06414"/>
    </source>
</evidence>
<dbReference type="InterPro" id="IPR027417">
    <property type="entry name" value="P-loop_NTPase"/>
</dbReference>
<dbReference type="InterPro" id="IPR010488">
    <property type="entry name" value="Zeta_toxin_domain"/>
</dbReference>
<dbReference type="RefSeq" id="WP_014812883.1">
    <property type="nucleotide sequence ID" value="NC_018025.1"/>
</dbReference>
<dbReference type="GO" id="GO:0005524">
    <property type="term" value="F:ATP binding"/>
    <property type="evidence" value="ECO:0007669"/>
    <property type="project" value="UniProtKB-KW"/>
</dbReference>
<name>I4CDZ1_DESTA</name>
<dbReference type="Pfam" id="PF06414">
    <property type="entry name" value="Zeta_toxin"/>
    <property type="match status" value="1"/>
</dbReference>
<reference evidence="5" key="1">
    <citation type="submission" date="2012-06" db="EMBL/GenBank/DDBJ databases">
        <title>Complete sequence of chromosome of Desulfomonile tiedjei DSM 6799.</title>
        <authorList>
            <person name="Lucas S."/>
            <person name="Copeland A."/>
            <person name="Lapidus A."/>
            <person name="Glavina del Rio T."/>
            <person name="Dalin E."/>
            <person name="Tice H."/>
            <person name="Bruce D."/>
            <person name="Goodwin L."/>
            <person name="Pitluck S."/>
            <person name="Peters L."/>
            <person name="Ovchinnikova G."/>
            <person name="Zeytun A."/>
            <person name="Lu M."/>
            <person name="Kyrpides N."/>
            <person name="Mavromatis K."/>
            <person name="Ivanova N."/>
            <person name="Brettin T."/>
            <person name="Detter J.C."/>
            <person name="Han C."/>
            <person name="Larimer F."/>
            <person name="Land M."/>
            <person name="Hauser L."/>
            <person name="Markowitz V."/>
            <person name="Cheng J.-F."/>
            <person name="Hugenholtz P."/>
            <person name="Woyke T."/>
            <person name="Wu D."/>
            <person name="Spring S."/>
            <person name="Schroeder M."/>
            <person name="Brambilla E."/>
            <person name="Klenk H.-P."/>
            <person name="Eisen J.A."/>
        </authorList>
    </citation>
    <scope>NUCLEOTIDE SEQUENCE [LARGE SCALE GENOMIC DNA]</scope>
    <source>
        <strain evidence="5">ATCC 49306 / DSM 6799 / DCB-1</strain>
    </source>
</reference>
<keyword evidence="2" id="KW-0067">ATP-binding</keyword>
<evidence type="ECO:0000256" key="1">
    <source>
        <dbReference type="ARBA" id="ARBA00022741"/>
    </source>
</evidence>
<dbReference type="HOGENOM" id="CLU_094497_1_2_7"/>
<keyword evidence="5" id="KW-1185">Reference proteome</keyword>
<proteinExistence type="predicted"/>
<dbReference type="SUPFAM" id="SSF52540">
    <property type="entry name" value="P-loop containing nucleoside triphosphate hydrolases"/>
    <property type="match status" value="1"/>
</dbReference>
<keyword evidence="1" id="KW-0547">Nucleotide-binding</keyword>
<evidence type="ECO:0000313" key="4">
    <source>
        <dbReference type="EMBL" id="AFM27782.1"/>
    </source>
</evidence>
<sequence length="248" mass="28326">MSKVPRLRMFAGPNGSGKSTIKSVIRPELLGVYINPDDIEDEFRLQGFLDLEAFGVSSTAEEVLSFFRRSELLERADLLAVTDSLRLEGGKLSFHQVEVNSYLASTTADFIRHELLKSGASFTFETVMSSPDKVSFLKKAQERGFRTYLYYVATEDPIINISRVRNRVRLGGHPVPEDKIVSRYGRSLSLLADAIRHTNRAYIFDNSRRQHIWLAEVTDGKVLEMKSDSMPVWFKRAVWDKLMPTEMR</sequence>
<dbReference type="Gene3D" id="3.40.50.300">
    <property type="entry name" value="P-loop containing nucleotide triphosphate hydrolases"/>
    <property type="match status" value="1"/>
</dbReference>
<gene>
    <name evidence="4" type="ordered locus">Desti_5180</name>
</gene>
<accession>I4CDZ1</accession>
<feature type="domain" description="Zeta toxin" evidence="3">
    <location>
        <begin position="104"/>
        <end position="213"/>
    </location>
</feature>
<evidence type="ECO:0000256" key="2">
    <source>
        <dbReference type="ARBA" id="ARBA00022840"/>
    </source>
</evidence>
<protein>
    <recommendedName>
        <fullName evidence="3">Zeta toxin domain-containing protein</fullName>
    </recommendedName>
</protein>
<dbReference type="GO" id="GO:0016301">
    <property type="term" value="F:kinase activity"/>
    <property type="evidence" value="ECO:0007669"/>
    <property type="project" value="InterPro"/>
</dbReference>
<dbReference type="PANTHER" id="PTHR39206">
    <property type="entry name" value="SLL8004 PROTEIN"/>
    <property type="match status" value="1"/>
</dbReference>